<accession>A0ABX4BYZ5</accession>
<comment type="caution">
    <text evidence="3">The sequence shown here is derived from an EMBL/GenBank/DDBJ whole genome shotgun (WGS) entry which is preliminary data.</text>
</comment>
<evidence type="ECO:0000313" key="3">
    <source>
        <dbReference type="EMBL" id="OXA84482.1"/>
    </source>
</evidence>
<dbReference type="Pfam" id="PF13568">
    <property type="entry name" value="OMP_b-brl_2"/>
    <property type="match status" value="1"/>
</dbReference>
<keyword evidence="1" id="KW-0732">Signal</keyword>
<evidence type="ECO:0000313" key="4">
    <source>
        <dbReference type="Proteomes" id="UP000198424"/>
    </source>
</evidence>
<reference evidence="3 4" key="1">
    <citation type="submission" date="2016-11" db="EMBL/GenBank/DDBJ databases">
        <title>Whole genomes of Flavobacteriaceae.</title>
        <authorList>
            <person name="Stine C."/>
            <person name="Li C."/>
            <person name="Tadesse D."/>
        </authorList>
    </citation>
    <scope>NUCLEOTIDE SEQUENCE [LARGE SCALE GENOMIC DNA]</scope>
    <source>
        <strain evidence="3 4">ATCC 29551</strain>
    </source>
</reference>
<dbReference type="InterPro" id="IPR025665">
    <property type="entry name" value="Beta-barrel_OMP_2"/>
</dbReference>
<feature type="signal peptide" evidence="1">
    <location>
        <begin position="1"/>
        <end position="19"/>
    </location>
</feature>
<protein>
    <recommendedName>
        <fullName evidence="2">Outer membrane protein beta-barrel domain-containing protein</fullName>
    </recommendedName>
</protein>
<feature type="chain" id="PRO_5046915880" description="Outer membrane protein beta-barrel domain-containing protein" evidence="1">
    <location>
        <begin position="20"/>
        <end position="175"/>
    </location>
</feature>
<evidence type="ECO:0000256" key="1">
    <source>
        <dbReference type="SAM" id="SignalP"/>
    </source>
</evidence>
<feature type="domain" description="Outer membrane protein beta-barrel" evidence="2">
    <location>
        <begin position="18"/>
        <end position="175"/>
    </location>
</feature>
<proteinExistence type="predicted"/>
<dbReference type="Proteomes" id="UP000198424">
    <property type="component" value="Unassembled WGS sequence"/>
</dbReference>
<dbReference type="RefSeq" id="WP_089052247.1">
    <property type="nucleotide sequence ID" value="NZ_MUGY01000072.1"/>
</dbReference>
<name>A0ABX4BYZ5_FLAHY</name>
<gene>
    <name evidence="3" type="ORF">B0A62_25130</name>
</gene>
<organism evidence="3 4">
    <name type="scientific">Flavobacterium hydatis</name>
    <name type="common">Cytophaga aquatilis</name>
    <dbReference type="NCBI Taxonomy" id="991"/>
    <lineage>
        <taxon>Bacteria</taxon>
        <taxon>Pseudomonadati</taxon>
        <taxon>Bacteroidota</taxon>
        <taxon>Flavobacteriia</taxon>
        <taxon>Flavobacteriales</taxon>
        <taxon>Flavobacteriaceae</taxon>
        <taxon>Flavobacterium</taxon>
    </lineage>
</organism>
<keyword evidence="4" id="KW-1185">Reference proteome</keyword>
<dbReference type="InterPro" id="IPR011250">
    <property type="entry name" value="OMP/PagP_B-barrel"/>
</dbReference>
<dbReference type="EMBL" id="MUGY01000072">
    <property type="protein sequence ID" value="OXA84482.1"/>
    <property type="molecule type" value="Genomic_DNA"/>
</dbReference>
<dbReference type="SUPFAM" id="SSF56925">
    <property type="entry name" value="OMPA-like"/>
    <property type="match status" value="1"/>
</dbReference>
<evidence type="ECO:0000259" key="2">
    <source>
        <dbReference type="Pfam" id="PF13568"/>
    </source>
</evidence>
<dbReference type="Gene3D" id="2.40.160.60">
    <property type="entry name" value="Outer membrane protein transport protein (OMPP1/FadL/TodX)"/>
    <property type="match status" value="1"/>
</dbReference>
<feature type="non-terminal residue" evidence="3">
    <location>
        <position position="175"/>
    </location>
</feature>
<sequence>MKKIILTAVAVFGFTFANAQEVKFGVKGGINLSTLTGDVDDASSKVGFQVGGFAEIKLSDKFFVQPELLYSAQGTKTEMSGGEYFEKNNLKLGYINVPVMAKYYVADKFSLEAGPQIGFLVSAKNDYSFSVLGLNGSEKIDVKDNLKSIDFGVNFGAGYDFTENISAGVRYNLGL</sequence>